<evidence type="ECO:0000313" key="1">
    <source>
        <dbReference type="EMBL" id="UTY40605.1"/>
    </source>
</evidence>
<dbReference type="InterPro" id="IPR023214">
    <property type="entry name" value="HAD_sf"/>
</dbReference>
<keyword evidence="1" id="KW-0378">Hydrolase</keyword>
<dbReference type="RefSeq" id="WP_290142030.1">
    <property type="nucleotide sequence ID" value="NZ_CP101620.1"/>
</dbReference>
<keyword evidence="2" id="KW-1185">Reference proteome</keyword>
<protein>
    <submittedName>
        <fullName evidence="1">Cof-type HAD-IIB family hydrolase</fullName>
    </submittedName>
</protein>
<reference evidence="1" key="1">
    <citation type="submission" date="2022-07" db="EMBL/GenBank/DDBJ databases">
        <title>Faecal culturing of patients with breast cancer.</title>
        <authorList>
            <person name="Teng N.M.Y."/>
            <person name="Kiu R."/>
            <person name="Evans R."/>
            <person name="Baker D.J."/>
            <person name="Zenner C."/>
            <person name="Robinson S.D."/>
            <person name="Hall L.J."/>
        </authorList>
    </citation>
    <scope>NUCLEOTIDE SEQUENCE</scope>
    <source>
        <strain evidence="1">LH1062</strain>
    </source>
</reference>
<dbReference type="EMBL" id="CP101620">
    <property type="protein sequence ID" value="UTY40605.1"/>
    <property type="molecule type" value="Genomic_DNA"/>
</dbReference>
<dbReference type="NCBIfam" id="TIGR01484">
    <property type="entry name" value="HAD-SF-IIB"/>
    <property type="match status" value="1"/>
</dbReference>
<dbReference type="GO" id="GO:0016787">
    <property type="term" value="F:hydrolase activity"/>
    <property type="evidence" value="ECO:0007669"/>
    <property type="project" value="UniProtKB-KW"/>
</dbReference>
<dbReference type="InterPro" id="IPR006379">
    <property type="entry name" value="HAD-SF_hydro_IIB"/>
</dbReference>
<sequence>MLKALASDIDNTLFFRNQIPHIALEDIQAIKDFQQQGHLFGLCSGRPYQGVVHLSKDIHPDFYIISSGALILDHNLQIIYEKIISKHTLAQLFHQYVNQALIIIQSANHKVYKTSKEFQDDDCEIISSNDDIMQPAYGISLVFPDEKTAYQETKRINQIYHDVQEFQNVDSIDIVALGCSKDNALKIIKNKYAIDLLAGIGDSYNDLSMLMNVDIPITFTHAPKVLQDLAKYHVESVAEALIKL</sequence>
<dbReference type="PANTHER" id="PTHR10000">
    <property type="entry name" value="PHOSPHOSERINE PHOSPHATASE"/>
    <property type="match status" value="1"/>
</dbReference>
<gene>
    <name evidence="1" type="ORF">NMU03_07495</name>
</gene>
<dbReference type="Gene3D" id="3.40.50.1000">
    <property type="entry name" value="HAD superfamily/HAD-like"/>
    <property type="match status" value="1"/>
</dbReference>
<accession>A0ABY5I9I8</accession>
<name>A0ABY5I9I8_9FIRM</name>
<dbReference type="Proteomes" id="UP001060112">
    <property type="component" value="Chromosome"/>
</dbReference>
<dbReference type="PANTHER" id="PTHR10000:SF8">
    <property type="entry name" value="HAD SUPERFAMILY HYDROLASE-LIKE, TYPE 3"/>
    <property type="match status" value="1"/>
</dbReference>
<dbReference type="SUPFAM" id="SSF56784">
    <property type="entry name" value="HAD-like"/>
    <property type="match status" value="1"/>
</dbReference>
<organism evidence="1 2">
    <name type="scientific">Allocoprobacillus halotolerans</name>
    <dbReference type="NCBI Taxonomy" id="2944914"/>
    <lineage>
        <taxon>Bacteria</taxon>
        <taxon>Bacillati</taxon>
        <taxon>Bacillota</taxon>
        <taxon>Erysipelotrichia</taxon>
        <taxon>Erysipelotrichales</taxon>
        <taxon>Erysipelotrichaceae</taxon>
        <taxon>Allocoprobacillus</taxon>
    </lineage>
</organism>
<proteinExistence type="predicted"/>
<evidence type="ECO:0000313" key="2">
    <source>
        <dbReference type="Proteomes" id="UP001060112"/>
    </source>
</evidence>
<dbReference type="Pfam" id="PF08282">
    <property type="entry name" value="Hydrolase_3"/>
    <property type="match status" value="1"/>
</dbReference>
<dbReference type="InterPro" id="IPR036412">
    <property type="entry name" value="HAD-like_sf"/>
</dbReference>
<dbReference type="Gene3D" id="3.30.1240.10">
    <property type="match status" value="1"/>
</dbReference>